<name>A0ABY9WMY6_9BACT</name>
<evidence type="ECO:0000256" key="6">
    <source>
        <dbReference type="PROSITE-ProRule" id="PRU00169"/>
    </source>
</evidence>
<dbReference type="SMART" id="SM00382">
    <property type="entry name" value="AAA"/>
    <property type="match status" value="1"/>
</dbReference>
<evidence type="ECO:0000256" key="5">
    <source>
        <dbReference type="ARBA" id="ARBA00023163"/>
    </source>
</evidence>
<keyword evidence="4" id="KW-0238">DNA-binding</keyword>
<dbReference type="PRINTS" id="PR01590">
    <property type="entry name" value="HTHFIS"/>
</dbReference>
<dbReference type="InterPro" id="IPR011006">
    <property type="entry name" value="CheY-like_superfamily"/>
</dbReference>
<keyword evidence="6" id="KW-0597">Phosphoprotein</keyword>
<evidence type="ECO:0000256" key="2">
    <source>
        <dbReference type="ARBA" id="ARBA00022840"/>
    </source>
</evidence>
<keyword evidence="10" id="KW-1185">Reference proteome</keyword>
<dbReference type="PANTHER" id="PTHR32071:SF113">
    <property type="entry name" value="ALGINATE BIOSYNTHESIS TRANSCRIPTIONAL REGULATORY PROTEIN ALGB"/>
    <property type="match status" value="1"/>
</dbReference>
<feature type="domain" description="Sigma-54 factor interaction" evidence="7">
    <location>
        <begin position="144"/>
        <end position="375"/>
    </location>
</feature>
<evidence type="ECO:0000313" key="10">
    <source>
        <dbReference type="Proteomes" id="UP001611383"/>
    </source>
</evidence>
<evidence type="ECO:0000256" key="3">
    <source>
        <dbReference type="ARBA" id="ARBA00023015"/>
    </source>
</evidence>
<keyword evidence="1" id="KW-0547">Nucleotide-binding</keyword>
<sequence length="472" mass="51769">MALFRSILVADDEPSVRHVLTLVLSGLGYEVRAVADGEEALRELSVRGYDVLLCDVRMPKRDGLSLLRQALVEHPGLTVVVMSAYGSQAQALEAVGAGAYDYVRKPFKPEEIVFVLRKAEERERLLRENRRLQGAGGAAPGEGILGESEPMRVVMRQVERLAPVGTTVLITGESGTGKELVARALHARSPRAAMPFVAVNCGAIPAGLLESELFGHAKGAFTDARTARRGLFSEADGGTLFLDEVGELPPPAQVKLLRVLQEGEIRPLGENRAEKVDVRVIAATLRDLGRLVERGEFREDLYYRLNVVNVRVPPLRERSGDIPLLAQAFLARFNRELNREPPVRGLTPEAEALMASYAWPGNVRELENAMERAVLLAEAELILPQNLPERLWSGPPPPAVVPASVPSHPAADTNLSLKQAIRNLEESYIRAALRRTRGNRTRAAEVLEISHRALLYKIKEYGIDADAEGERG</sequence>
<dbReference type="InterPro" id="IPR025943">
    <property type="entry name" value="Sigma_54_int_dom_ATP-bd_2"/>
</dbReference>
<dbReference type="RefSeq" id="WP_395818851.1">
    <property type="nucleotide sequence ID" value="NZ_CP043494.1"/>
</dbReference>
<reference evidence="9 10" key="1">
    <citation type="submission" date="2019-08" db="EMBL/GenBank/DDBJ databases">
        <title>Archangium and Cystobacter genomes.</title>
        <authorList>
            <person name="Chen I.-C.K."/>
            <person name="Wielgoss S."/>
        </authorList>
    </citation>
    <scope>NUCLEOTIDE SEQUENCE [LARGE SCALE GENOMIC DNA]</scope>
    <source>
        <strain evidence="9 10">Cbm 6</strain>
    </source>
</reference>
<dbReference type="InterPro" id="IPR025944">
    <property type="entry name" value="Sigma_54_int_dom_CS"/>
</dbReference>
<dbReference type="InterPro" id="IPR003593">
    <property type="entry name" value="AAA+_ATPase"/>
</dbReference>
<dbReference type="Gene3D" id="3.40.50.300">
    <property type="entry name" value="P-loop containing nucleotide triphosphate hydrolases"/>
    <property type="match status" value="1"/>
</dbReference>
<feature type="domain" description="Response regulatory" evidence="8">
    <location>
        <begin position="6"/>
        <end position="120"/>
    </location>
</feature>
<dbReference type="PANTHER" id="PTHR32071">
    <property type="entry name" value="TRANSCRIPTIONAL REGULATORY PROTEIN"/>
    <property type="match status" value="1"/>
</dbReference>
<dbReference type="SMART" id="SM00448">
    <property type="entry name" value="REC"/>
    <property type="match status" value="1"/>
</dbReference>
<dbReference type="Pfam" id="PF00072">
    <property type="entry name" value="Response_reg"/>
    <property type="match status" value="1"/>
</dbReference>
<dbReference type="Pfam" id="PF00158">
    <property type="entry name" value="Sigma54_activat"/>
    <property type="match status" value="1"/>
</dbReference>
<dbReference type="Pfam" id="PF02954">
    <property type="entry name" value="HTH_8"/>
    <property type="match status" value="1"/>
</dbReference>
<dbReference type="SUPFAM" id="SSF46689">
    <property type="entry name" value="Homeodomain-like"/>
    <property type="match status" value="1"/>
</dbReference>
<keyword evidence="3" id="KW-0805">Transcription regulation</keyword>
<organism evidence="9 10">
    <name type="scientific">Archangium minus</name>
    <dbReference type="NCBI Taxonomy" id="83450"/>
    <lineage>
        <taxon>Bacteria</taxon>
        <taxon>Pseudomonadati</taxon>
        <taxon>Myxococcota</taxon>
        <taxon>Myxococcia</taxon>
        <taxon>Myxococcales</taxon>
        <taxon>Cystobacterineae</taxon>
        <taxon>Archangiaceae</taxon>
        <taxon>Archangium</taxon>
    </lineage>
</organism>
<dbReference type="EMBL" id="CP043494">
    <property type="protein sequence ID" value="WNG44973.1"/>
    <property type="molecule type" value="Genomic_DNA"/>
</dbReference>
<dbReference type="CDD" id="cd00009">
    <property type="entry name" value="AAA"/>
    <property type="match status" value="1"/>
</dbReference>
<evidence type="ECO:0000256" key="1">
    <source>
        <dbReference type="ARBA" id="ARBA00022741"/>
    </source>
</evidence>
<protein>
    <submittedName>
        <fullName evidence="9">Sigma-54-dependent Fis family transcriptional regulator</fullName>
    </submittedName>
</protein>
<keyword evidence="5" id="KW-0804">Transcription</keyword>
<dbReference type="SUPFAM" id="SSF52172">
    <property type="entry name" value="CheY-like"/>
    <property type="match status" value="1"/>
</dbReference>
<dbReference type="Gene3D" id="3.40.50.2300">
    <property type="match status" value="1"/>
</dbReference>
<dbReference type="PROSITE" id="PS00676">
    <property type="entry name" value="SIGMA54_INTERACT_2"/>
    <property type="match status" value="1"/>
</dbReference>
<dbReference type="InterPro" id="IPR002078">
    <property type="entry name" value="Sigma_54_int"/>
</dbReference>
<dbReference type="PROSITE" id="PS00688">
    <property type="entry name" value="SIGMA54_INTERACT_3"/>
    <property type="match status" value="1"/>
</dbReference>
<dbReference type="SUPFAM" id="SSF52540">
    <property type="entry name" value="P-loop containing nucleoside triphosphate hydrolases"/>
    <property type="match status" value="1"/>
</dbReference>
<dbReference type="InterPro" id="IPR009057">
    <property type="entry name" value="Homeodomain-like_sf"/>
</dbReference>
<dbReference type="PROSITE" id="PS50045">
    <property type="entry name" value="SIGMA54_INTERACT_4"/>
    <property type="match status" value="1"/>
</dbReference>
<gene>
    <name evidence="9" type="ORF">F0U60_13350</name>
</gene>
<dbReference type="InterPro" id="IPR027417">
    <property type="entry name" value="P-loop_NTPase"/>
</dbReference>
<proteinExistence type="predicted"/>
<keyword evidence="2" id="KW-0067">ATP-binding</keyword>
<dbReference type="Gene3D" id="1.10.10.60">
    <property type="entry name" value="Homeodomain-like"/>
    <property type="match status" value="1"/>
</dbReference>
<dbReference type="InterPro" id="IPR001789">
    <property type="entry name" value="Sig_transdc_resp-reg_receiver"/>
</dbReference>
<dbReference type="Proteomes" id="UP001611383">
    <property type="component" value="Chromosome"/>
</dbReference>
<dbReference type="InterPro" id="IPR058031">
    <property type="entry name" value="AAA_lid_NorR"/>
</dbReference>
<evidence type="ECO:0000259" key="8">
    <source>
        <dbReference type="PROSITE" id="PS50110"/>
    </source>
</evidence>
<evidence type="ECO:0000259" key="7">
    <source>
        <dbReference type="PROSITE" id="PS50045"/>
    </source>
</evidence>
<feature type="modified residue" description="4-aspartylphosphate" evidence="6">
    <location>
        <position position="55"/>
    </location>
</feature>
<dbReference type="Gene3D" id="1.10.8.60">
    <property type="match status" value="1"/>
</dbReference>
<evidence type="ECO:0000256" key="4">
    <source>
        <dbReference type="ARBA" id="ARBA00023125"/>
    </source>
</evidence>
<accession>A0ABY9WMY6</accession>
<dbReference type="InterPro" id="IPR025662">
    <property type="entry name" value="Sigma_54_int_dom_ATP-bd_1"/>
</dbReference>
<evidence type="ECO:0000313" key="9">
    <source>
        <dbReference type="EMBL" id="WNG44973.1"/>
    </source>
</evidence>
<dbReference type="PROSITE" id="PS00675">
    <property type="entry name" value="SIGMA54_INTERACT_1"/>
    <property type="match status" value="1"/>
</dbReference>
<dbReference type="PROSITE" id="PS50110">
    <property type="entry name" value="RESPONSE_REGULATORY"/>
    <property type="match status" value="1"/>
</dbReference>
<dbReference type="InterPro" id="IPR002197">
    <property type="entry name" value="HTH_Fis"/>
</dbReference>
<dbReference type="Pfam" id="PF25601">
    <property type="entry name" value="AAA_lid_14"/>
    <property type="match status" value="1"/>
</dbReference>